<keyword evidence="2" id="KW-1185">Reference proteome</keyword>
<organism evidence="1 2">
    <name type="scientific">Collybiopsis luxurians FD-317 M1</name>
    <dbReference type="NCBI Taxonomy" id="944289"/>
    <lineage>
        <taxon>Eukaryota</taxon>
        <taxon>Fungi</taxon>
        <taxon>Dikarya</taxon>
        <taxon>Basidiomycota</taxon>
        <taxon>Agaricomycotina</taxon>
        <taxon>Agaricomycetes</taxon>
        <taxon>Agaricomycetidae</taxon>
        <taxon>Agaricales</taxon>
        <taxon>Marasmiineae</taxon>
        <taxon>Omphalotaceae</taxon>
        <taxon>Collybiopsis</taxon>
        <taxon>Collybiopsis luxurians</taxon>
    </lineage>
</organism>
<dbReference type="HOGENOM" id="CLU_601363_0_0_1"/>
<name>A0A0D0CM16_9AGAR</name>
<dbReference type="OrthoDB" id="3268599at2759"/>
<reference evidence="1 2" key="1">
    <citation type="submission" date="2014-04" db="EMBL/GenBank/DDBJ databases">
        <title>Evolutionary Origins and Diversification of the Mycorrhizal Mutualists.</title>
        <authorList>
            <consortium name="DOE Joint Genome Institute"/>
            <consortium name="Mycorrhizal Genomics Consortium"/>
            <person name="Kohler A."/>
            <person name="Kuo A."/>
            <person name="Nagy L.G."/>
            <person name="Floudas D."/>
            <person name="Copeland A."/>
            <person name="Barry K.W."/>
            <person name="Cichocki N."/>
            <person name="Veneault-Fourrey C."/>
            <person name="LaButti K."/>
            <person name="Lindquist E.A."/>
            <person name="Lipzen A."/>
            <person name="Lundell T."/>
            <person name="Morin E."/>
            <person name="Murat C."/>
            <person name="Riley R."/>
            <person name="Ohm R."/>
            <person name="Sun H."/>
            <person name="Tunlid A."/>
            <person name="Henrissat B."/>
            <person name="Grigoriev I.V."/>
            <person name="Hibbett D.S."/>
            <person name="Martin F."/>
        </authorList>
    </citation>
    <scope>NUCLEOTIDE SEQUENCE [LARGE SCALE GENOMIC DNA]</scope>
    <source>
        <strain evidence="1 2">FD-317 M1</strain>
    </source>
</reference>
<evidence type="ECO:0000313" key="1">
    <source>
        <dbReference type="EMBL" id="KIK59632.1"/>
    </source>
</evidence>
<dbReference type="EMBL" id="KN834779">
    <property type="protein sequence ID" value="KIK59632.1"/>
    <property type="molecule type" value="Genomic_DNA"/>
</dbReference>
<accession>A0A0D0CM16</accession>
<protein>
    <submittedName>
        <fullName evidence="1">Uncharacterized protein</fullName>
    </submittedName>
</protein>
<proteinExistence type="predicted"/>
<sequence>MKLHEPFQFPIVVVRDWQLITRPFSVDIPEGHRDVLRASEWLAQTITTKMQGRVSELEIVIKGFKAPSQLLEAKRILREVLDLNVTNFLSPELRQLDKIVLGAPESESIASTPWLFLVADIVMDMSGILSFGSSPSQFPSLLAYEAGQKRPHSKIASDADPNAVFRLQYSSLIIHTKNRGTGKFHEDDILLNDIHEAQYEESPLFAQVFYTQLQRKRHVSQEMNLFLKSTVLQKVPHEKIIRDSYLIFESPLSDELPHQAPEIPVPWSLSFDEWLHLQLCATSGDPKEFGEKEFKILVYDRLVKRYELPHYASRGHRLSKTSSESWPLSMVVGFEDNHSSYRPKSDWRMENEHGFICLTIEVDSFRDDWQRLRLQAAFLVRFANLYLRANKREPNFVLLAIFLHRDGMVTSCTFFEEKGSVFYLKKEYDLKDNTLILKTFIWRYSSTTNFSGAYP</sequence>
<dbReference type="Proteomes" id="UP000053593">
    <property type="component" value="Unassembled WGS sequence"/>
</dbReference>
<gene>
    <name evidence="1" type="ORF">GYMLUDRAFT_674379</name>
</gene>
<evidence type="ECO:0000313" key="2">
    <source>
        <dbReference type="Proteomes" id="UP000053593"/>
    </source>
</evidence>
<dbReference type="AlphaFoldDB" id="A0A0D0CM16"/>